<evidence type="ECO:0000313" key="6">
    <source>
        <dbReference type="Proteomes" id="UP000192927"/>
    </source>
</evidence>
<keyword evidence="6" id="KW-1185">Reference proteome</keyword>
<accession>A0A1W5DE68</accession>
<dbReference type="InterPro" id="IPR013320">
    <property type="entry name" value="ConA-like_dom_sf"/>
</dbReference>
<feature type="transmembrane region" description="Helical" evidence="2">
    <location>
        <begin position="677"/>
        <end position="697"/>
    </location>
</feature>
<protein>
    <submittedName>
        <fullName evidence="5">Glycoside hydrolase, family 16</fullName>
    </submittedName>
</protein>
<keyword evidence="2" id="KW-1133">Transmembrane helix</keyword>
<keyword evidence="5" id="KW-0378">Hydrolase</keyword>
<organism evidence="5 6">
    <name type="scientific">Lasallia pustulata</name>
    <dbReference type="NCBI Taxonomy" id="136370"/>
    <lineage>
        <taxon>Eukaryota</taxon>
        <taxon>Fungi</taxon>
        <taxon>Dikarya</taxon>
        <taxon>Ascomycota</taxon>
        <taxon>Pezizomycotina</taxon>
        <taxon>Lecanoromycetes</taxon>
        <taxon>OSLEUM clade</taxon>
        <taxon>Umbilicariomycetidae</taxon>
        <taxon>Umbilicariales</taxon>
        <taxon>Umbilicariaceae</taxon>
        <taxon>Lasallia</taxon>
    </lineage>
</organism>
<keyword evidence="3" id="KW-0732">Signal</keyword>
<feature type="transmembrane region" description="Helical" evidence="2">
    <location>
        <begin position="334"/>
        <end position="356"/>
    </location>
</feature>
<feature type="transmembrane region" description="Helical" evidence="2">
    <location>
        <begin position="994"/>
        <end position="1016"/>
    </location>
</feature>
<keyword evidence="2" id="KW-0472">Membrane</keyword>
<feature type="chain" id="PRO_5012845672" evidence="3">
    <location>
        <begin position="24"/>
        <end position="1122"/>
    </location>
</feature>
<evidence type="ECO:0000313" key="5">
    <source>
        <dbReference type="EMBL" id="SLM41169.1"/>
    </source>
</evidence>
<dbReference type="Proteomes" id="UP000192927">
    <property type="component" value="Unassembled WGS sequence"/>
</dbReference>
<keyword evidence="2" id="KW-0812">Transmembrane</keyword>
<feature type="transmembrane region" description="Helical" evidence="2">
    <location>
        <begin position="718"/>
        <end position="735"/>
    </location>
</feature>
<feature type="transmembrane region" description="Helical" evidence="2">
    <location>
        <begin position="631"/>
        <end position="657"/>
    </location>
</feature>
<feature type="region of interest" description="Disordered" evidence="1">
    <location>
        <begin position="503"/>
        <end position="543"/>
    </location>
</feature>
<dbReference type="PANTHER" id="PTHR38121">
    <property type="entry name" value="GH16 DOMAIN-CONTAINING PROTEIN"/>
    <property type="match status" value="1"/>
</dbReference>
<dbReference type="CDD" id="cd00413">
    <property type="entry name" value="Glyco_hydrolase_16"/>
    <property type="match status" value="1"/>
</dbReference>
<dbReference type="Gene3D" id="2.60.120.200">
    <property type="match status" value="1"/>
</dbReference>
<feature type="signal peptide" evidence="3">
    <location>
        <begin position="1"/>
        <end position="23"/>
    </location>
</feature>
<evidence type="ECO:0000259" key="4">
    <source>
        <dbReference type="PROSITE" id="PS51762"/>
    </source>
</evidence>
<feature type="domain" description="GH16" evidence="4">
    <location>
        <begin position="53"/>
        <end position="283"/>
    </location>
</feature>
<feature type="region of interest" description="Disordered" evidence="1">
    <location>
        <begin position="593"/>
        <end position="615"/>
    </location>
</feature>
<feature type="transmembrane region" description="Helical" evidence="2">
    <location>
        <begin position="825"/>
        <end position="847"/>
    </location>
</feature>
<feature type="transmembrane region" description="Helical" evidence="2">
    <location>
        <begin position="792"/>
        <end position="813"/>
    </location>
</feature>
<dbReference type="SUPFAM" id="SSF49899">
    <property type="entry name" value="Concanavalin A-like lectins/glucanases"/>
    <property type="match status" value="1"/>
</dbReference>
<dbReference type="Pfam" id="PF00722">
    <property type="entry name" value="Glyco_hydro_16"/>
    <property type="match status" value="1"/>
</dbReference>
<feature type="compositionally biased region" description="Low complexity" evidence="1">
    <location>
        <begin position="510"/>
        <end position="527"/>
    </location>
</feature>
<reference evidence="6" key="1">
    <citation type="submission" date="2017-03" db="EMBL/GenBank/DDBJ databases">
        <authorList>
            <person name="Sharma R."/>
            <person name="Thines M."/>
        </authorList>
    </citation>
    <scope>NUCLEOTIDE SEQUENCE [LARGE SCALE GENOMIC DNA]</scope>
</reference>
<feature type="compositionally biased region" description="Basic and acidic residues" evidence="1">
    <location>
        <begin position="597"/>
        <end position="609"/>
    </location>
</feature>
<name>A0A1W5DE68_9LECA</name>
<feature type="transmembrane region" description="Helical" evidence="2">
    <location>
        <begin position="867"/>
        <end position="889"/>
    </location>
</feature>
<evidence type="ECO:0000256" key="1">
    <source>
        <dbReference type="SAM" id="MobiDB-lite"/>
    </source>
</evidence>
<dbReference type="GO" id="GO:0005975">
    <property type="term" value="P:carbohydrate metabolic process"/>
    <property type="evidence" value="ECO:0007669"/>
    <property type="project" value="InterPro"/>
</dbReference>
<proteinExistence type="predicted"/>
<dbReference type="AlphaFoldDB" id="A0A1W5DE68"/>
<feature type="transmembrane region" description="Helical" evidence="2">
    <location>
        <begin position="957"/>
        <end position="988"/>
    </location>
</feature>
<sequence length="1122" mass="124814">MDRYRPLAVVVSLLLLSVSASDASQATAKAVADCACGFYDAAAGTLFTESIVAYFNETAAPPFDGFDMQDYEHKYEKGWNSQFRMGASSSNLRIGNHNANSTSLEFHINPATSQHLVLGSDIRTSRQDIRYGSFRSLMRSPPRWGGGSVLTMAVKYNLTEATTLNLMNTATPQTAWASFLLHDDFPDPSRGCGYDNMTNITTSPWDFTEYRVDWTADETKYFIDDVLYLRITKEFDDKKLPSVPGALYFTHWSTGNWYSSQGPPKNDSFANVGWVRSFFNSSLMSKDDHAAFDSRCSVSDACAVDDMTLRGLTPYSPAATLIWKQVNPPRGTRLPALIIVIICSVLSALVLGNAIVRRLPFDRLRIARHKLRTFREPKPKLHSSPYAPSMQLVSDDATYSPPTPSMYSSHGPRSEAFSLNEAMRSSVWPDGERLSSAWATPGNGMTPTLRHASRENLSIRMSGATLETAITRVPSVAASTTTDPKGSGIRTLSKDLHAYFSAHPLDSRSDSPVGASSGSSVANESTSKQTAPSTAKDVDAIEHVRDEPPLYTTDVIDYATDAGKGFADNGKGFTPIVAVTPVRPQQARLEELQTGENARKNPDQMDEKQPAPPKTEALVAVPTTAAKRVDYLAGLVALSSLLVTAIHFSLTFVPAAVNPGAYYHYKSEVWAKKIIDPYLLNLIWIGPFLMTSTRFLVASYLRSGKLLGVAEKTVGRPFRLLIPITAIAMLEYFFMDSGALTWLEYLPSVTWSTWPFAVVPTTFGNFISEILELAYLIPNAAPQITTNYCTGVLWTIPVQLQGSWITLLGVVVIREIKTPWKRFGYYAFCFLMHWYALSWGTYFYFGIMLADLDLTYKWKPWLYARPWVYYPLVAFCFGAGFGGLTMDLVTQWTNVNYSTFEYGVHPDIPTGLPIMFTGANSYPQYYVPKLNGLIFSMGFQALVELSPLVQKALSFKFFVYVFPHIFTIYLIHGFIYWSLGAMICVYLSAHGFPYWLNLLVVAICCYSALVACLPLLTPVVETLGKNVTSNIWLFASQRPAPRRPTLYPFADDLLTSRGTTALDENLSKSEKKHVEKMGREDVEKAEVQGHIEEDERAEVAHEAEVARELSVQIENEGHVERP</sequence>
<dbReference type="EMBL" id="FWEW01003801">
    <property type="protein sequence ID" value="SLM41169.1"/>
    <property type="molecule type" value="Genomic_DNA"/>
</dbReference>
<evidence type="ECO:0000256" key="2">
    <source>
        <dbReference type="SAM" id="Phobius"/>
    </source>
</evidence>
<dbReference type="InterPro" id="IPR000757">
    <property type="entry name" value="Beta-glucanase-like"/>
</dbReference>
<evidence type="ECO:0000256" key="3">
    <source>
        <dbReference type="SAM" id="SignalP"/>
    </source>
</evidence>
<dbReference type="PROSITE" id="PS51762">
    <property type="entry name" value="GH16_2"/>
    <property type="match status" value="1"/>
</dbReference>
<dbReference type="GO" id="GO:0004553">
    <property type="term" value="F:hydrolase activity, hydrolyzing O-glycosyl compounds"/>
    <property type="evidence" value="ECO:0007669"/>
    <property type="project" value="InterPro"/>
</dbReference>
<dbReference type="PANTHER" id="PTHR38121:SF2">
    <property type="entry name" value="ACYLTRANSFERASE 3 DOMAIN-CONTAINING PROTEIN"/>
    <property type="match status" value="1"/>
</dbReference>